<sequence>MVSILNSTVSSAGTVSEPLSISALLTDADVVSLEELPPIWQRIANREVAVGHPEPDFLVVLARLFLTKATDRSPEVFREGFDFQAFYRQGAMSTLEFFGQDFRTTAYPDFNQVMQTARATDGAERVVAFVREVFSRLGYALPACFYWMLLCPIERASIHEARPMFFDPHMQGVKRAYDACLHSLNVTAVQMLVQSCASRQGLLIQHGCGCDHSLAQLIPGSAEVTFAFESELGRRKAITAYLWRCWNEYLLFPLGVHAKSLAL</sequence>
<dbReference type="AlphaFoldDB" id="A0A6M0RMS9"/>
<comment type="caution">
    <text evidence="1">The sequence shown here is derived from an EMBL/GenBank/DDBJ whole genome shotgun (WGS) entry which is preliminary data.</text>
</comment>
<keyword evidence="2" id="KW-1185">Reference proteome</keyword>
<accession>A0A6M0RMS9</accession>
<organism evidence="1 2">
    <name type="scientific">Adonisia turfae CCMR0081</name>
    <dbReference type="NCBI Taxonomy" id="2292702"/>
    <lineage>
        <taxon>Bacteria</taxon>
        <taxon>Bacillati</taxon>
        <taxon>Cyanobacteriota</taxon>
        <taxon>Adonisia</taxon>
        <taxon>Adonisia turfae</taxon>
    </lineage>
</organism>
<dbReference type="RefSeq" id="WP_163699097.1">
    <property type="nucleotide sequence ID" value="NZ_QXHD01000004.1"/>
</dbReference>
<reference evidence="1 2" key="1">
    <citation type="journal article" date="2020" name="Microb. Ecol.">
        <title>Ecogenomics of the Marine Benthic Filamentous Cyanobacterium Adonisia.</title>
        <authorList>
            <person name="Walter J.M."/>
            <person name="Coutinho F.H."/>
            <person name="Leomil L."/>
            <person name="Hargreaves P.I."/>
            <person name="Campeao M.E."/>
            <person name="Vieira V.V."/>
            <person name="Silva B.S."/>
            <person name="Fistarol G.O."/>
            <person name="Salomon P.S."/>
            <person name="Sawabe T."/>
            <person name="Mino S."/>
            <person name="Hosokawa M."/>
            <person name="Miyashita H."/>
            <person name="Maruyama F."/>
            <person name="van Verk M.C."/>
            <person name="Dutilh B.E."/>
            <person name="Thompson C.C."/>
            <person name="Thompson F.L."/>
        </authorList>
    </citation>
    <scope>NUCLEOTIDE SEQUENCE [LARGE SCALE GENOMIC DNA]</scope>
    <source>
        <strain evidence="1 2">CCMR0081</strain>
    </source>
</reference>
<gene>
    <name evidence="1" type="ORF">DXZ20_15590</name>
</gene>
<evidence type="ECO:0000313" key="1">
    <source>
        <dbReference type="EMBL" id="NEZ57073.1"/>
    </source>
</evidence>
<dbReference type="Proteomes" id="UP000481033">
    <property type="component" value="Unassembled WGS sequence"/>
</dbReference>
<protein>
    <submittedName>
        <fullName evidence="1">Uncharacterized protein</fullName>
    </submittedName>
</protein>
<evidence type="ECO:0000313" key="2">
    <source>
        <dbReference type="Proteomes" id="UP000481033"/>
    </source>
</evidence>
<name>A0A6M0RMS9_9CYAN</name>
<dbReference type="EMBL" id="QXHD01000004">
    <property type="protein sequence ID" value="NEZ57073.1"/>
    <property type="molecule type" value="Genomic_DNA"/>
</dbReference>
<proteinExistence type="predicted"/>